<dbReference type="CDD" id="cd05233">
    <property type="entry name" value="SDR_c"/>
    <property type="match status" value="1"/>
</dbReference>
<dbReference type="NCBIfam" id="NF005559">
    <property type="entry name" value="PRK07231.1"/>
    <property type="match status" value="1"/>
</dbReference>
<evidence type="ECO:0000313" key="3">
    <source>
        <dbReference type="EMBL" id="OAI94757.1"/>
    </source>
</evidence>
<organism evidence="3 4">
    <name type="scientific">Pseudomonas putida</name>
    <name type="common">Arthrobacter siderocapsulatus</name>
    <dbReference type="NCBI Taxonomy" id="303"/>
    <lineage>
        <taxon>Bacteria</taxon>
        <taxon>Pseudomonadati</taxon>
        <taxon>Pseudomonadota</taxon>
        <taxon>Gammaproteobacteria</taxon>
        <taxon>Pseudomonadales</taxon>
        <taxon>Pseudomonadaceae</taxon>
        <taxon>Pseudomonas</taxon>
    </lineage>
</organism>
<dbReference type="AlphaFoldDB" id="A0A177SUS4"/>
<dbReference type="PROSITE" id="PS00061">
    <property type="entry name" value="ADH_SHORT"/>
    <property type="match status" value="1"/>
</dbReference>
<dbReference type="InterPro" id="IPR036291">
    <property type="entry name" value="NAD(P)-bd_dom_sf"/>
</dbReference>
<dbReference type="Proteomes" id="UP000077752">
    <property type="component" value="Unassembled WGS sequence"/>
</dbReference>
<dbReference type="SUPFAM" id="SSF51735">
    <property type="entry name" value="NAD(P)-binding Rossmann-fold domains"/>
    <property type="match status" value="1"/>
</dbReference>
<evidence type="ECO:0000256" key="1">
    <source>
        <dbReference type="ARBA" id="ARBA00006484"/>
    </source>
</evidence>
<dbReference type="FunFam" id="3.40.50.720:FF:000084">
    <property type="entry name" value="Short-chain dehydrogenase reductase"/>
    <property type="match status" value="1"/>
</dbReference>
<protein>
    <submittedName>
        <fullName evidence="3">Short-chain dehydrogenase</fullName>
    </submittedName>
</protein>
<accession>A0A177SUS4</accession>
<dbReference type="RefSeq" id="WP_064301329.1">
    <property type="nucleotide sequence ID" value="NZ_LUCV01000004.1"/>
</dbReference>
<reference evidence="3 4" key="1">
    <citation type="submission" date="2016-03" db="EMBL/GenBank/DDBJ databases">
        <title>Draft Genome Assembly of Pseudomonas putida strain CBF10-2.</title>
        <authorList>
            <person name="Iyer R.S."/>
            <person name="Damania A."/>
        </authorList>
    </citation>
    <scope>NUCLEOTIDE SEQUENCE [LARGE SCALE GENOMIC DNA]</scope>
    <source>
        <strain evidence="3 4">CBF10-2</strain>
    </source>
</reference>
<sequence length="258" mass="26264">MSTLDVFRLDDKVAVVTGAAAGIGRCIAETYATAGASVVIADLDIEAAQAVAASIKAGGGQALAIKVDVSSEADVSVLFDATLATFGRVDVLVNNAAIFPKRPFLEVDVAFWDKLQAVNLRGTFLCMREAIAHMKAAGGGAIVNISSVSSLQAVVHHNVTYNATKAAVNSLTRTAALEFGPEGVRVNAVLPGGIPTPGARAASAAIELKGPILGPGRVPLGGMGEMEDISNAALFFASPASRYVTGQLLAVDGGFLVS</sequence>
<gene>
    <name evidence="3" type="ORF">AYO28_06925</name>
</gene>
<dbReference type="Pfam" id="PF13561">
    <property type="entry name" value="adh_short_C2"/>
    <property type="match status" value="1"/>
</dbReference>
<name>A0A177SUS4_PSEPU</name>
<comment type="caution">
    <text evidence="3">The sequence shown here is derived from an EMBL/GenBank/DDBJ whole genome shotgun (WGS) entry which is preliminary data.</text>
</comment>
<keyword evidence="2" id="KW-0560">Oxidoreductase</keyword>
<dbReference type="PANTHER" id="PTHR42760:SF115">
    <property type="entry name" value="3-OXOACYL-[ACYL-CARRIER-PROTEIN] REDUCTASE FABG"/>
    <property type="match status" value="1"/>
</dbReference>
<dbReference type="PRINTS" id="PR00081">
    <property type="entry name" value="GDHRDH"/>
</dbReference>
<dbReference type="Gene3D" id="3.40.50.720">
    <property type="entry name" value="NAD(P)-binding Rossmann-like Domain"/>
    <property type="match status" value="1"/>
</dbReference>
<dbReference type="InterPro" id="IPR002347">
    <property type="entry name" value="SDR_fam"/>
</dbReference>
<evidence type="ECO:0000256" key="2">
    <source>
        <dbReference type="ARBA" id="ARBA00023002"/>
    </source>
</evidence>
<dbReference type="GO" id="GO:0016616">
    <property type="term" value="F:oxidoreductase activity, acting on the CH-OH group of donors, NAD or NADP as acceptor"/>
    <property type="evidence" value="ECO:0007669"/>
    <property type="project" value="TreeGrafter"/>
</dbReference>
<comment type="similarity">
    <text evidence="1">Belongs to the short-chain dehydrogenases/reductases (SDR) family.</text>
</comment>
<dbReference type="PRINTS" id="PR00080">
    <property type="entry name" value="SDRFAMILY"/>
</dbReference>
<proteinExistence type="inferred from homology"/>
<dbReference type="EMBL" id="LUCV01000004">
    <property type="protein sequence ID" value="OAI94757.1"/>
    <property type="molecule type" value="Genomic_DNA"/>
</dbReference>
<evidence type="ECO:0000313" key="4">
    <source>
        <dbReference type="Proteomes" id="UP000077752"/>
    </source>
</evidence>
<dbReference type="InterPro" id="IPR020904">
    <property type="entry name" value="Sc_DH/Rdtase_CS"/>
</dbReference>
<dbReference type="PANTHER" id="PTHR42760">
    <property type="entry name" value="SHORT-CHAIN DEHYDROGENASES/REDUCTASES FAMILY MEMBER"/>
    <property type="match status" value="1"/>
</dbReference>